<dbReference type="GO" id="GO:0051539">
    <property type="term" value="F:4 iron, 4 sulfur cluster binding"/>
    <property type="evidence" value="ECO:0007669"/>
    <property type="project" value="UniProtKB-KW"/>
</dbReference>
<dbReference type="AlphaFoldDB" id="A0A5C6AAV9"/>
<dbReference type="GO" id="GO:0016491">
    <property type="term" value="F:oxidoreductase activity"/>
    <property type="evidence" value="ECO:0007669"/>
    <property type="project" value="UniProtKB-KW"/>
</dbReference>
<evidence type="ECO:0000259" key="7">
    <source>
        <dbReference type="Pfam" id="PF25275"/>
    </source>
</evidence>
<gene>
    <name evidence="8" type="primary">xly_3</name>
    <name evidence="8" type="ORF">Pla100_30230</name>
</gene>
<keyword evidence="9" id="KW-1185">Reference proteome</keyword>
<keyword evidence="5" id="KW-0411">Iron-sulfur</keyword>
<dbReference type="GO" id="GO:0047492">
    <property type="term" value="F:xanthan lyase activity"/>
    <property type="evidence" value="ECO:0007669"/>
    <property type="project" value="UniProtKB-EC"/>
</dbReference>
<keyword evidence="4" id="KW-0408">Iron</keyword>
<dbReference type="OrthoDB" id="287984at2"/>
<dbReference type="PANTHER" id="PTHR43498:SF1">
    <property type="entry name" value="COB--COM HETERODISULFIDE REDUCTASE IRON-SULFUR SUBUNIT A"/>
    <property type="match status" value="1"/>
</dbReference>
<feature type="signal peptide" evidence="6">
    <location>
        <begin position="1"/>
        <end position="28"/>
    </location>
</feature>
<dbReference type="InterPro" id="IPR039650">
    <property type="entry name" value="HdrA-like"/>
</dbReference>
<feature type="domain" description="Golvesin/Xly CBD-like" evidence="7">
    <location>
        <begin position="586"/>
        <end position="716"/>
    </location>
</feature>
<keyword evidence="6" id="KW-0732">Signal</keyword>
<dbReference type="PANTHER" id="PTHR43498">
    <property type="entry name" value="FERREDOXIN:COB-COM HETERODISULFIDE REDUCTASE SUBUNIT A"/>
    <property type="match status" value="1"/>
</dbReference>
<dbReference type="Proteomes" id="UP000316213">
    <property type="component" value="Unassembled WGS sequence"/>
</dbReference>
<dbReference type="EMBL" id="SJPM01000005">
    <property type="protein sequence ID" value="TWT96540.1"/>
    <property type="molecule type" value="Genomic_DNA"/>
</dbReference>
<evidence type="ECO:0000313" key="9">
    <source>
        <dbReference type="Proteomes" id="UP000316213"/>
    </source>
</evidence>
<evidence type="ECO:0000256" key="6">
    <source>
        <dbReference type="SAM" id="SignalP"/>
    </source>
</evidence>
<sequence length="722" mass="79872" precursor="true">MQSILNFNHHWYRIVCLFLPLIGVMASAAGDEPSSSRNDTIHDVVIYGGTSAAITAAIQVKSMGQTVIVVSPDKHLGGLTAGGLGWTDSGRKEVVGGLAKQFYQRVYKHYQQLQAWTFQEREAYGNRAQGHQASDEEDASMWVFEPHVAEQIIDDWMAENDIVVVREAWLDRENGVVVEDGKILSIRTLDGRVYAGKQFMDTTYEGDLVAAAGVQTTFGREGIADYNEPHAGVQTGVLHHAHHFDVLKKRVDPYVVPGDPSSGVIPLVSDQPPGEFGSADKRVQAYCFRTCMTNHADNLLPWPKPEGYDPAVYEIMIRCFDAGWKDVFNKFDPLPNFKTDTNNHGPVSFDNIGMNYDYPEATYERRREIIAQHEQYQKGLLYFIANDPRVPTDIQERMRSWGLAKDEFTDNGNWPHQIYVREARRMVGDFVMTENHLRKDLPTPESVGMGSYAIDSHNTQRYITPEGYVQNEGDLGVSTNGPYEIAMGALLPKASQCTNLTVPVCVSATHAAFGSIRMEPVFMILGQSAATIAAMANEQDIPVQKVAYEQVKQRLLSDGQVLQTPPNLKVAPKGNPVSSQSFPGVTVDDADANRTGHWTASHSSNLYVDAGYQHNGNDSDVTSTATFTGKLPTSGWYEVRMIYPHNSNRCADVPVTVAHADGQTTIRVNQKQNNSKGHQGTCAAMLGRYRFAQGTDATVTISDEGTDGYVVIDAINWEPIEP</sequence>
<evidence type="ECO:0000256" key="5">
    <source>
        <dbReference type="ARBA" id="ARBA00023014"/>
    </source>
</evidence>
<keyword evidence="8" id="KW-0456">Lyase</keyword>
<keyword evidence="3" id="KW-0560">Oxidoreductase</keyword>
<evidence type="ECO:0000256" key="1">
    <source>
        <dbReference type="ARBA" id="ARBA00022485"/>
    </source>
</evidence>
<dbReference type="SUPFAM" id="SSF51905">
    <property type="entry name" value="FAD/NAD(P)-binding domain"/>
    <property type="match status" value="1"/>
</dbReference>
<evidence type="ECO:0000256" key="2">
    <source>
        <dbReference type="ARBA" id="ARBA00022723"/>
    </source>
</evidence>
<reference evidence="8 9" key="1">
    <citation type="submission" date="2019-02" db="EMBL/GenBank/DDBJ databases">
        <title>Deep-cultivation of Planctomycetes and their phenomic and genomic characterization uncovers novel biology.</title>
        <authorList>
            <person name="Wiegand S."/>
            <person name="Jogler M."/>
            <person name="Boedeker C."/>
            <person name="Pinto D."/>
            <person name="Vollmers J."/>
            <person name="Rivas-Marin E."/>
            <person name="Kohn T."/>
            <person name="Peeters S.H."/>
            <person name="Heuer A."/>
            <person name="Rast P."/>
            <person name="Oberbeckmann S."/>
            <person name="Bunk B."/>
            <person name="Jeske O."/>
            <person name="Meyerdierks A."/>
            <person name="Storesund J.E."/>
            <person name="Kallscheuer N."/>
            <person name="Luecker S."/>
            <person name="Lage O.M."/>
            <person name="Pohl T."/>
            <person name="Merkel B.J."/>
            <person name="Hornburger P."/>
            <person name="Mueller R.-W."/>
            <person name="Bruemmer F."/>
            <person name="Labrenz M."/>
            <person name="Spormann A.M."/>
            <person name="Op Den Camp H."/>
            <person name="Overmann J."/>
            <person name="Amann R."/>
            <person name="Jetten M.S.M."/>
            <person name="Mascher T."/>
            <person name="Medema M.H."/>
            <person name="Devos D.P."/>
            <person name="Kaster A.-K."/>
            <person name="Ovreas L."/>
            <person name="Rohde M."/>
            <person name="Galperin M.Y."/>
            <person name="Jogler C."/>
        </authorList>
    </citation>
    <scope>NUCLEOTIDE SEQUENCE [LARGE SCALE GENOMIC DNA]</scope>
    <source>
        <strain evidence="8 9">Pla100</strain>
    </source>
</reference>
<dbReference type="EC" id="4.2.2.12" evidence="8"/>
<accession>A0A5C6AAV9</accession>
<organism evidence="8 9">
    <name type="scientific">Neorhodopirellula pilleata</name>
    <dbReference type="NCBI Taxonomy" id="2714738"/>
    <lineage>
        <taxon>Bacteria</taxon>
        <taxon>Pseudomonadati</taxon>
        <taxon>Planctomycetota</taxon>
        <taxon>Planctomycetia</taxon>
        <taxon>Pirellulales</taxon>
        <taxon>Pirellulaceae</taxon>
        <taxon>Neorhodopirellula</taxon>
    </lineage>
</organism>
<dbReference type="Pfam" id="PF25275">
    <property type="entry name" value="Golvesin_C"/>
    <property type="match status" value="1"/>
</dbReference>
<feature type="chain" id="PRO_5022872856" evidence="6">
    <location>
        <begin position="29"/>
        <end position="722"/>
    </location>
</feature>
<dbReference type="InterPro" id="IPR033803">
    <property type="entry name" value="CBD-like_Golvesin-Xly"/>
</dbReference>
<comment type="caution">
    <text evidence="8">The sequence shown here is derived from an EMBL/GenBank/DDBJ whole genome shotgun (WGS) entry which is preliminary data.</text>
</comment>
<evidence type="ECO:0000256" key="3">
    <source>
        <dbReference type="ARBA" id="ARBA00023002"/>
    </source>
</evidence>
<keyword evidence="2" id="KW-0479">Metal-binding</keyword>
<evidence type="ECO:0000313" key="8">
    <source>
        <dbReference type="EMBL" id="TWT96540.1"/>
    </source>
</evidence>
<keyword evidence="1" id="KW-0004">4Fe-4S</keyword>
<dbReference type="GO" id="GO:0046872">
    <property type="term" value="F:metal ion binding"/>
    <property type="evidence" value="ECO:0007669"/>
    <property type="project" value="UniProtKB-KW"/>
</dbReference>
<dbReference type="Pfam" id="PF12831">
    <property type="entry name" value="FAD_oxidored"/>
    <property type="match status" value="1"/>
</dbReference>
<evidence type="ECO:0000256" key="4">
    <source>
        <dbReference type="ARBA" id="ARBA00023004"/>
    </source>
</evidence>
<name>A0A5C6AAV9_9BACT</name>
<protein>
    <submittedName>
        <fullName evidence="8">Xanthan lyase</fullName>
        <ecNumber evidence="8">4.2.2.12</ecNumber>
    </submittedName>
</protein>
<dbReference type="InterPro" id="IPR036188">
    <property type="entry name" value="FAD/NAD-bd_sf"/>
</dbReference>
<proteinExistence type="predicted"/>